<dbReference type="EMBL" id="CP042910">
    <property type="protein sequence ID" value="QEG19036.1"/>
    <property type="molecule type" value="Genomic_DNA"/>
</dbReference>
<evidence type="ECO:0000259" key="12">
    <source>
        <dbReference type="Pfam" id="PF22366"/>
    </source>
</evidence>
<organism evidence="13 15">
    <name type="scientific">Gimesia maris</name>
    <dbReference type="NCBI Taxonomy" id="122"/>
    <lineage>
        <taxon>Bacteria</taxon>
        <taxon>Pseudomonadati</taxon>
        <taxon>Planctomycetota</taxon>
        <taxon>Planctomycetia</taxon>
        <taxon>Planctomycetales</taxon>
        <taxon>Planctomycetaceae</taxon>
        <taxon>Gimesia</taxon>
    </lineage>
</organism>
<evidence type="ECO:0000256" key="9">
    <source>
        <dbReference type="SAM" id="MobiDB-lite"/>
    </source>
</evidence>
<dbReference type="EC" id="1.6.5.9" evidence="2"/>
<keyword evidence="3" id="KW-0285">Flavoprotein</keyword>
<evidence type="ECO:0000313" key="14">
    <source>
        <dbReference type="EMBL" id="QEG19036.1"/>
    </source>
</evidence>
<keyword evidence="6 14" id="KW-0560">Oxidoreductase</keyword>
<evidence type="ECO:0000256" key="1">
    <source>
        <dbReference type="ARBA" id="ARBA00005272"/>
    </source>
</evidence>
<sequence length="451" mass="49964">MNQTSKVLPRIVIIGGGFGGINVAKAFKNEAVEIDLIDKRNYHLFQPLLYQVATGELDPANIAAPIRKILWKQKNVHVALGEVTAIDFDKKLVCFDGGELDYDYLVIATGARQSYFGHDEYRVHAPGLKSIDDALEIRRRLYLAFEEAEWEADEEARRKILTFVVVGGGPTGVELAGAIKEVASETLPREFRNIHCDMARVILVDGGSRLVGPMPEDLSARAQQVLEKMGVEIHLNVHVTDVTEDGVKIGEETINAENVFWAAGVQGQDLAKTLDTEVDRGSRIVVGPDMSIPGHPEVFVVGDAAHATDAKTGKPVPGLAQGAIQTGRFVADIIKQELNGNAPQERPQFSYYDKGSMAMIGRGNAIAAIGKIHYGGILGWISWNILHVMFLVGFRNRFKVMLDWCWNYIWKTRRSRLITGDPKVHIKQLYSDHQPPDVKPGKKNQHETDES</sequence>
<reference evidence="14 16" key="2">
    <citation type="submission" date="2019-08" db="EMBL/GenBank/DDBJ databases">
        <title>Deep-cultivation of Planctomycetes and their phenomic and genomic characterization uncovers novel biology.</title>
        <authorList>
            <person name="Wiegand S."/>
            <person name="Jogler M."/>
            <person name="Boedeker C."/>
            <person name="Pinto D."/>
            <person name="Vollmers J."/>
            <person name="Rivas-Marin E."/>
            <person name="Kohn T."/>
            <person name="Peeters S.H."/>
            <person name="Heuer A."/>
            <person name="Rast P."/>
            <person name="Oberbeckmann S."/>
            <person name="Bunk B."/>
            <person name="Jeske O."/>
            <person name="Meyerdierks A."/>
            <person name="Storesund J.E."/>
            <person name="Kallscheuer N."/>
            <person name="Luecker S."/>
            <person name="Lage O.M."/>
            <person name="Pohl T."/>
            <person name="Merkel B.J."/>
            <person name="Hornburger P."/>
            <person name="Mueller R.-W."/>
            <person name="Bruemmer F."/>
            <person name="Labrenz M."/>
            <person name="Spormann A.M."/>
            <person name="Op den Camp H."/>
            <person name="Overmann J."/>
            <person name="Amann R."/>
            <person name="Jetten M.S.M."/>
            <person name="Mascher T."/>
            <person name="Medema M.H."/>
            <person name="Devos D.P."/>
            <person name="Kaster A.-K."/>
            <person name="Ovreas L."/>
            <person name="Rohde M."/>
            <person name="Galperin M.Y."/>
            <person name="Jogler C."/>
        </authorList>
    </citation>
    <scope>NUCLEOTIDE SEQUENCE [LARGE SCALE GENOMIC DNA]</scope>
    <source>
        <strain evidence="14 16">DSM 8797</strain>
    </source>
</reference>
<dbReference type="Proteomes" id="UP000263642">
    <property type="component" value="Unassembled WGS sequence"/>
</dbReference>
<evidence type="ECO:0000313" key="16">
    <source>
        <dbReference type="Proteomes" id="UP000322887"/>
    </source>
</evidence>
<dbReference type="Pfam" id="PF07992">
    <property type="entry name" value="Pyr_redox_2"/>
    <property type="match status" value="1"/>
</dbReference>
<comment type="similarity">
    <text evidence="1">Belongs to the NADH dehydrogenase family.</text>
</comment>
<dbReference type="PRINTS" id="PR00368">
    <property type="entry name" value="FADPNR"/>
</dbReference>
<dbReference type="GeneID" id="98649375"/>
<keyword evidence="10" id="KW-0812">Transmembrane</keyword>
<keyword evidence="4" id="KW-0274">FAD</keyword>
<evidence type="ECO:0000313" key="15">
    <source>
        <dbReference type="Proteomes" id="UP000263642"/>
    </source>
</evidence>
<dbReference type="InterPro" id="IPR023753">
    <property type="entry name" value="FAD/NAD-binding_dom"/>
</dbReference>
<dbReference type="InterPro" id="IPR054585">
    <property type="entry name" value="NDH2-like_C"/>
</dbReference>
<dbReference type="EMBL" id="DQAY01000129">
    <property type="protein sequence ID" value="HCO25460.1"/>
    <property type="molecule type" value="Genomic_DNA"/>
</dbReference>
<dbReference type="InterPro" id="IPR045024">
    <property type="entry name" value="NDH-2"/>
</dbReference>
<evidence type="ECO:0000256" key="6">
    <source>
        <dbReference type="ARBA" id="ARBA00023002"/>
    </source>
</evidence>
<accession>A0A3D3RCX5</accession>
<dbReference type="PANTHER" id="PTHR43706">
    <property type="entry name" value="NADH DEHYDROGENASE"/>
    <property type="match status" value="1"/>
</dbReference>
<evidence type="ECO:0000256" key="10">
    <source>
        <dbReference type="SAM" id="Phobius"/>
    </source>
</evidence>
<dbReference type="SUPFAM" id="SSF51905">
    <property type="entry name" value="FAD/NAD(P)-binding domain"/>
    <property type="match status" value="1"/>
</dbReference>
<evidence type="ECO:0000256" key="4">
    <source>
        <dbReference type="ARBA" id="ARBA00022827"/>
    </source>
</evidence>
<keyword evidence="10" id="KW-1133">Transmembrane helix</keyword>
<dbReference type="InterPro" id="IPR036188">
    <property type="entry name" value="FAD/NAD-bd_sf"/>
</dbReference>
<dbReference type="GO" id="GO:0050136">
    <property type="term" value="F:NADH dehydrogenase (quinone) (non-electrogenic) activity"/>
    <property type="evidence" value="ECO:0007669"/>
    <property type="project" value="UniProtKB-EC"/>
</dbReference>
<evidence type="ECO:0000256" key="7">
    <source>
        <dbReference type="ARBA" id="ARBA00023027"/>
    </source>
</evidence>
<evidence type="ECO:0000256" key="5">
    <source>
        <dbReference type="ARBA" id="ARBA00022946"/>
    </source>
</evidence>
<proteinExistence type="inferred from homology"/>
<dbReference type="PANTHER" id="PTHR43706:SF47">
    <property type="entry name" value="EXTERNAL NADH-UBIQUINONE OXIDOREDUCTASE 1, MITOCHONDRIAL-RELATED"/>
    <property type="match status" value="1"/>
</dbReference>
<dbReference type="Gene3D" id="3.50.50.100">
    <property type="match status" value="1"/>
</dbReference>
<dbReference type="RefSeq" id="WP_002647718.1">
    <property type="nucleotide sequence ID" value="NZ_CAXBMG010000010.1"/>
</dbReference>
<dbReference type="Proteomes" id="UP000322887">
    <property type="component" value="Chromosome"/>
</dbReference>
<evidence type="ECO:0000256" key="3">
    <source>
        <dbReference type="ARBA" id="ARBA00022630"/>
    </source>
</evidence>
<reference evidence="13 15" key="1">
    <citation type="journal article" date="2018" name="Nat. Biotechnol.">
        <title>A standardized bacterial taxonomy based on genome phylogeny substantially revises the tree of life.</title>
        <authorList>
            <person name="Parks D.H."/>
            <person name="Chuvochina M."/>
            <person name="Waite D.W."/>
            <person name="Rinke C."/>
            <person name="Skarshewski A."/>
            <person name="Chaumeil P.A."/>
            <person name="Hugenholtz P."/>
        </authorList>
    </citation>
    <scope>NUCLEOTIDE SEQUENCE [LARGE SCALE GENOMIC DNA]</scope>
    <source>
        <strain evidence="13">UBA9375</strain>
    </source>
</reference>
<protein>
    <recommendedName>
        <fullName evidence="2">NADH:ubiquinone reductase (non-electrogenic)</fullName>
        <ecNumber evidence="2">1.6.5.9</ecNumber>
    </recommendedName>
</protein>
<feature type="domain" description="External alternative NADH-ubiquinone oxidoreductase-like C-terminal" evidence="12">
    <location>
        <begin position="354"/>
        <end position="408"/>
    </location>
</feature>
<dbReference type="AlphaFoldDB" id="A0A3D3RCX5"/>
<keyword evidence="7" id="KW-0520">NAD</keyword>
<keyword evidence="10" id="KW-0472">Membrane</keyword>
<keyword evidence="5" id="KW-0809">Transit peptide</keyword>
<comment type="catalytic activity">
    <reaction evidence="8">
        <text>a quinone + NADH + H(+) = a quinol + NAD(+)</text>
        <dbReference type="Rhea" id="RHEA:46160"/>
        <dbReference type="ChEBI" id="CHEBI:15378"/>
        <dbReference type="ChEBI" id="CHEBI:24646"/>
        <dbReference type="ChEBI" id="CHEBI:57540"/>
        <dbReference type="ChEBI" id="CHEBI:57945"/>
        <dbReference type="ChEBI" id="CHEBI:132124"/>
        <dbReference type="EC" id="1.6.5.9"/>
    </reaction>
</comment>
<feature type="transmembrane region" description="Helical" evidence="10">
    <location>
        <begin position="372"/>
        <end position="394"/>
    </location>
</feature>
<dbReference type="Pfam" id="PF22366">
    <property type="entry name" value="NDH2_C"/>
    <property type="match status" value="1"/>
</dbReference>
<gene>
    <name evidence="13" type="ORF">DIT97_21455</name>
    <name evidence="14" type="ORF">GmarT_49330</name>
</gene>
<evidence type="ECO:0000313" key="13">
    <source>
        <dbReference type="EMBL" id="HCO25460.1"/>
    </source>
</evidence>
<evidence type="ECO:0000256" key="2">
    <source>
        <dbReference type="ARBA" id="ARBA00012637"/>
    </source>
</evidence>
<keyword evidence="16" id="KW-1185">Reference proteome</keyword>
<evidence type="ECO:0000259" key="11">
    <source>
        <dbReference type="Pfam" id="PF07992"/>
    </source>
</evidence>
<evidence type="ECO:0000256" key="8">
    <source>
        <dbReference type="ARBA" id="ARBA00047599"/>
    </source>
</evidence>
<dbReference type="PRINTS" id="PR00411">
    <property type="entry name" value="PNDRDTASEI"/>
</dbReference>
<feature type="compositionally biased region" description="Basic and acidic residues" evidence="9">
    <location>
        <begin position="434"/>
        <end position="451"/>
    </location>
</feature>
<feature type="region of interest" description="Disordered" evidence="9">
    <location>
        <begin position="431"/>
        <end position="451"/>
    </location>
</feature>
<feature type="domain" description="FAD/NAD(P)-binding" evidence="11">
    <location>
        <begin position="10"/>
        <end position="327"/>
    </location>
</feature>
<name>A0A3D3RCX5_9PLAN</name>